<proteinExistence type="evidence at transcript level"/>
<dbReference type="NCBIfam" id="TIGR01424">
    <property type="entry name" value="gluta_reduc_2"/>
    <property type="match status" value="1"/>
</dbReference>
<dbReference type="InterPro" id="IPR046952">
    <property type="entry name" value="GSHR/TRXR-like"/>
</dbReference>
<dbReference type="PRINTS" id="PR00411">
    <property type="entry name" value="PNDRDTASEI"/>
</dbReference>
<organism evidence="17">
    <name type="scientific">Gracilariopsis lemaneiformis</name>
    <name type="common">Red alga</name>
    <name type="synonym">Gracilaria lemaneiformis</name>
    <dbReference type="NCBI Taxonomy" id="2782"/>
    <lineage>
        <taxon>Eukaryota</taxon>
        <taxon>Rhodophyta</taxon>
        <taxon>Florideophyceae</taxon>
        <taxon>Rhodymeniophycidae</taxon>
        <taxon>Gracilariales</taxon>
        <taxon>Gracilariaceae</taxon>
        <taxon>Gracilariopsis</taxon>
    </lineage>
</organism>
<comment type="cofactor">
    <cofactor evidence="11">
        <name>FAD</name>
        <dbReference type="ChEBI" id="CHEBI:57692"/>
    </cofactor>
    <text evidence="11">Binds 1 FAD per subunit.</text>
</comment>
<dbReference type="GO" id="GO:0050661">
    <property type="term" value="F:NADP binding"/>
    <property type="evidence" value="ECO:0007669"/>
    <property type="project" value="InterPro"/>
</dbReference>
<evidence type="ECO:0000256" key="8">
    <source>
        <dbReference type="ARBA" id="ARBA00023284"/>
    </source>
</evidence>
<evidence type="ECO:0000256" key="4">
    <source>
        <dbReference type="ARBA" id="ARBA00022827"/>
    </source>
</evidence>
<dbReference type="SUPFAM" id="SSF55424">
    <property type="entry name" value="FAD/NAD-linked reductases, dimerisation (C-terminal) domain"/>
    <property type="match status" value="1"/>
</dbReference>
<feature type="binding site" evidence="11">
    <location>
        <begin position="231"/>
        <end position="238"/>
    </location>
    <ligand>
        <name>NAD(+)</name>
        <dbReference type="ChEBI" id="CHEBI:57540"/>
    </ligand>
</feature>
<evidence type="ECO:0000256" key="14">
    <source>
        <dbReference type="RuleBase" id="RU365040"/>
    </source>
</evidence>
<dbReference type="GO" id="GO:0005739">
    <property type="term" value="C:mitochondrion"/>
    <property type="evidence" value="ECO:0007669"/>
    <property type="project" value="TreeGrafter"/>
</dbReference>
<dbReference type="InterPro" id="IPR001100">
    <property type="entry name" value="Pyr_nuc-diS_OxRdtase"/>
</dbReference>
<protein>
    <recommendedName>
        <fullName evidence="14">Glutathione reductase</fullName>
        <shortName evidence="14">GRase</shortName>
        <ecNumber evidence="14">1.8.1.7</ecNumber>
    </recommendedName>
</protein>
<comment type="subunit">
    <text evidence="2">Homodimer.</text>
</comment>
<evidence type="ECO:0000256" key="3">
    <source>
        <dbReference type="ARBA" id="ARBA00022630"/>
    </source>
</evidence>
<dbReference type="AlphaFoldDB" id="A0A068F0E6"/>
<accession>A0A068F0E6</accession>
<comment type="function">
    <text evidence="14">Catalyzes the reduction of glutathione disulfide (GSSG) to reduced glutathione (GSH).</text>
</comment>
<keyword evidence="7" id="KW-1015">Disulfide bond</keyword>
<keyword evidence="4 11" id="KW-0274">FAD</keyword>
<dbReference type="Gene3D" id="3.50.50.60">
    <property type="entry name" value="FAD/NAD(P)-binding domain"/>
    <property type="match status" value="2"/>
</dbReference>
<dbReference type="PRINTS" id="PR00368">
    <property type="entry name" value="FADPNR"/>
</dbReference>
<dbReference type="GO" id="GO:0045454">
    <property type="term" value="P:cell redox homeostasis"/>
    <property type="evidence" value="ECO:0007669"/>
    <property type="project" value="InterPro"/>
</dbReference>
<evidence type="ECO:0000256" key="12">
    <source>
        <dbReference type="PIRSR" id="PIRSR000350-4"/>
    </source>
</evidence>
<evidence type="ECO:0000256" key="13">
    <source>
        <dbReference type="RuleBase" id="RU003691"/>
    </source>
</evidence>
<dbReference type="Gene3D" id="3.30.390.30">
    <property type="match status" value="1"/>
</dbReference>
<dbReference type="InterPro" id="IPR016156">
    <property type="entry name" value="FAD/NAD-linked_Rdtase_dimer_sf"/>
</dbReference>
<feature type="active site" description="Proton acceptor" evidence="10">
    <location>
        <position position="496"/>
    </location>
</feature>
<dbReference type="InterPro" id="IPR004099">
    <property type="entry name" value="Pyr_nucl-diS_OxRdtase_dimer"/>
</dbReference>
<evidence type="ECO:0000256" key="2">
    <source>
        <dbReference type="ARBA" id="ARBA00011738"/>
    </source>
</evidence>
<evidence type="ECO:0000259" key="16">
    <source>
        <dbReference type="Pfam" id="PF07992"/>
    </source>
</evidence>
<evidence type="ECO:0000313" key="17">
    <source>
        <dbReference type="EMBL" id="AID54411.1"/>
    </source>
</evidence>
<comment type="similarity">
    <text evidence="1 13">Belongs to the class-I pyridine nucleotide-disulfide oxidoreductase family.</text>
</comment>
<dbReference type="InterPro" id="IPR023753">
    <property type="entry name" value="FAD/NAD-binding_dom"/>
</dbReference>
<keyword evidence="6 13" id="KW-0560">Oxidoreductase</keyword>
<dbReference type="Pfam" id="PF07992">
    <property type="entry name" value="Pyr_redox_2"/>
    <property type="match status" value="1"/>
</dbReference>
<comment type="catalytic activity">
    <reaction evidence="9 14">
        <text>2 glutathione + NADP(+) = glutathione disulfide + NADPH + H(+)</text>
        <dbReference type="Rhea" id="RHEA:11740"/>
        <dbReference type="ChEBI" id="CHEBI:15378"/>
        <dbReference type="ChEBI" id="CHEBI:57783"/>
        <dbReference type="ChEBI" id="CHEBI:57925"/>
        <dbReference type="ChEBI" id="CHEBI:58297"/>
        <dbReference type="ChEBI" id="CHEBI:58349"/>
        <dbReference type="EC" id="1.8.1.7"/>
    </reaction>
</comment>
<sequence>MPSAFVSPIALRTTRLFTTLSSSVRSTSFAANRTRRVSYPFFTMATTTDQSTQRETLPHGFQYDLFVIGAGSGGVRASRIAATHGAKVAVAEYAPLGGTCVNVGCVPKKLFVYGSHYGHDFHDAQAYGWDVPKASLDWPRLIRNKNAEIERLNGIYGRLLDRAGVHLIQGKAKFVDSHTVQVGDKQYTADKILVAVGGRPFVPEFEGSEHVITSNEAFYLEKLPKRVVVVGGGYIAVEFACIFHGYGTEVVQLYRRDLFLRGFDDDVRKHLAEQMQITGVDLRFNSVVKKITKLDDGCFEVTTNKDETIQTDLVMYATGRHPYTADLGLKEAGVTTGQNGKILVDDWNKTNVNHIYAVGDVTDRVCLTPVAIAEGHAFADTHYGNKKRNVNYQDIPTAVFSTPSIGTCGLTETQAREKYGKYGVDIYKTSFRPMKHTLTKREGEKVFMKLIVEKSTDKVVGCHMLDAAAGEVIQLVGVAMKAGATKADFDSTMPVHPVSAEEMVTLRTKEPNPQ</sequence>
<keyword evidence="5 14" id="KW-0521">NADP</keyword>
<keyword evidence="11" id="KW-0520">NAD</keyword>
<evidence type="ECO:0000259" key="15">
    <source>
        <dbReference type="Pfam" id="PF02852"/>
    </source>
</evidence>
<dbReference type="PANTHER" id="PTHR42737:SF2">
    <property type="entry name" value="GLUTATHIONE REDUCTASE"/>
    <property type="match status" value="1"/>
</dbReference>
<dbReference type="Pfam" id="PF02852">
    <property type="entry name" value="Pyr_redox_dim"/>
    <property type="match status" value="1"/>
</dbReference>
<dbReference type="FunFam" id="3.50.50.60:FF:000051">
    <property type="entry name" value="Glutathione reductase"/>
    <property type="match status" value="1"/>
</dbReference>
<reference evidence="17" key="1">
    <citation type="submission" date="2014-04" db="EMBL/GenBank/DDBJ databases">
        <title>Cloning and expression of glutathione reductase in Gracilaria lemaneiformis.</title>
        <authorList>
            <person name="Li J."/>
        </authorList>
    </citation>
    <scope>NUCLEOTIDE SEQUENCE</scope>
</reference>
<feature type="binding site" evidence="11">
    <location>
        <position position="319"/>
    </location>
    <ligand>
        <name>NAD(+)</name>
        <dbReference type="ChEBI" id="CHEBI:57540"/>
    </ligand>
</feature>
<evidence type="ECO:0000256" key="10">
    <source>
        <dbReference type="PIRSR" id="PIRSR000350-2"/>
    </source>
</evidence>
<feature type="domain" description="Pyridine nucleotide-disulphide oxidoreductase dimerisation" evidence="15">
    <location>
        <begin position="395"/>
        <end position="506"/>
    </location>
</feature>
<evidence type="ECO:0000256" key="9">
    <source>
        <dbReference type="ARBA" id="ARBA00049142"/>
    </source>
</evidence>
<dbReference type="InterPro" id="IPR036188">
    <property type="entry name" value="FAD/NAD-bd_sf"/>
</dbReference>
<keyword evidence="11" id="KW-0547">Nucleotide-binding</keyword>
<feature type="disulfide bond" description="Redox-active" evidence="12">
    <location>
        <begin position="100"/>
        <end position="105"/>
    </location>
</feature>
<evidence type="ECO:0000256" key="11">
    <source>
        <dbReference type="PIRSR" id="PIRSR000350-3"/>
    </source>
</evidence>
<keyword evidence="3 13" id="KW-0285">Flavoprotein</keyword>
<dbReference type="EC" id="1.8.1.7" evidence="14"/>
<evidence type="ECO:0000256" key="5">
    <source>
        <dbReference type="ARBA" id="ARBA00022857"/>
    </source>
</evidence>
<dbReference type="GO" id="GO:0050660">
    <property type="term" value="F:flavin adenine dinucleotide binding"/>
    <property type="evidence" value="ECO:0007669"/>
    <property type="project" value="InterPro"/>
</dbReference>
<dbReference type="SUPFAM" id="SSF51905">
    <property type="entry name" value="FAD/NAD(P)-binding domain"/>
    <property type="match status" value="1"/>
</dbReference>
<feature type="binding site" evidence="11">
    <location>
        <position position="109"/>
    </location>
    <ligand>
        <name>FAD</name>
        <dbReference type="ChEBI" id="CHEBI:57692"/>
    </ligand>
</feature>
<dbReference type="GO" id="GO:0005829">
    <property type="term" value="C:cytosol"/>
    <property type="evidence" value="ECO:0007669"/>
    <property type="project" value="TreeGrafter"/>
</dbReference>
<feature type="binding site" evidence="11">
    <location>
        <position position="360"/>
    </location>
    <ligand>
        <name>FAD</name>
        <dbReference type="ChEBI" id="CHEBI:57692"/>
    </ligand>
</feature>
<keyword evidence="8 13" id="KW-0676">Redox-active center</keyword>
<dbReference type="GO" id="GO:0006749">
    <property type="term" value="P:glutathione metabolic process"/>
    <property type="evidence" value="ECO:0007669"/>
    <property type="project" value="InterPro"/>
</dbReference>
<dbReference type="InterPro" id="IPR012999">
    <property type="entry name" value="Pyr_OxRdtase_I_AS"/>
</dbReference>
<dbReference type="NCBIfam" id="NF004776">
    <property type="entry name" value="PRK06116.1"/>
    <property type="match status" value="1"/>
</dbReference>
<dbReference type="PANTHER" id="PTHR42737">
    <property type="entry name" value="GLUTATHIONE REDUCTASE"/>
    <property type="match status" value="1"/>
</dbReference>
<feature type="domain" description="FAD/NAD(P)-binding" evidence="16">
    <location>
        <begin position="63"/>
        <end position="375"/>
    </location>
</feature>
<dbReference type="PIRSF" id="PIRSF000350">
    <property type="entry name" value="Mercury_reductase_MerA"/>
    <property type="match status" value="1"/>
</dbReference>
<evidence type="ECO:0000256" key="6">
    <source>
        <dbReference type="ARBA" id="ARBA00023002"/>
    </source>
</evidence>
<name>A0A068F0E6_GRALE</name>
<evidence type="ECO:0000256" key="1">
    <source>
        <dbReference type="ARBA" id="ARBA00007532"/>
    </source>
</evidence>
<dbReference type="InterPro" id="IPR006324">
    <property type="entry name" value="GSHR"/>
</dbReference>
<dbReference type="PROSITE" id="PS00076">
    <property type="entry name" value="PYRIDINE_REDOX_1"/>
    <property type="match status" value="1"/>
</dbReference>
<dbReference type="GO" id="GO:0004362">
    <property type="term" value="F:glutathione-disulfide reductase (NADPH) activity"/>
    <property type="evidence" value="ECO:0007669"/>
    <property type="project" value="UniProtKB-EC"/>
</dbReference>
<dbReference type="GO" id="GO:0034599">
    <property type="term" value="P:cellular response to oxidative stress"/>
    <property type="evidence" value="ECO:0007669"/>
    <property type="project" value="TreeGrafter"/>
</dbReference>
<evidence type="ECO:0000256" key="7">
    <source>
        <dbReference type="ARBA" id="ARBA00023157"/>
    </source>
</evidence>
<dbReference type="EMBL" id="KJ648497">
    <property type="protein sequence ID" value="AID54411.1"/>
    <property type="molecule type" value="mRNA"/>
</dbReference>